<sequence length="532" mass="61193">MDTDGNNEVRCITVENYNRPDIRSRALPTTMYSSQVCQRWRNFLLGSSFLWGRVVDLELLFVAKESWRAEVLRRTGQALLHVKGRVDSIKRLQAQQRAVFSFLVREWSRIQKINIRIGLSEEYWPSGTRTFWELFQHPAEHLELFHLSVQLSPRLMNLLDNEICLTTRLLSDHAPSLRNFFCTNLWFKAPQMVIFSGKIHTIAIDHSAGYTLRPAFSFSVHEFLAGLAETPCLERLRLHQVLKRSLSTGMNRLSKPMPQSWAELLRYITPGDQLRRFQIVGGCYAGLETLIEEETTFALPELFSTYAQACFSCYRPPVILMNIGCDSFRIYELDSDYSQNRIYPSSKLSIRVSSWRNYASNNSNYLRVFLPWFAPAVIHLHIRKAGISPTSQSVAGFPSFPILASFFTSVTTVRLDMASLEAFTSTTTPDDSDCVLLLGFASLQRLELIERFRLLQVAEYQQVIADFLSQRMRAGKPVAVLDFSFNDPDPQQRGVLSLKWLDRFTGLRILWRTSKETTTEYVCGRTFPLVEV</sequence>
<evidence type="ECO:0008006" key="3">
    <source>
        <dbReference type="Google" id="ProtNLM"/>
    </source>
</evidence>
<evidence type="ECO:0000313" key="1">
    <source>
        <dbReference type="EMBL" id="KDR76605.1"/>
    </source>
</evidence>
<evidence type="ECO:0000313" key="2">
    <source>
        <dbReference type="Proteomes" id="UP000027222"/>
    </source>
</evidence>
<accession>A0A067T088</accession>
<keyword evidence="2" id="KW-1185">Reference proteome</keyword>
<proteinExistence type="predicted"/>
<dbReference type="Proteomes" id="UP000027222">
    <property type="component" value="Unassembled WGS sequence"/>
</dbReference>
<dbReference type="OrthoDB" id="3353710at2759"/>
<gene>
    <name evidence="1" type="ORF">GALMADRAFT_139519</name>
</gene>
<organism evidence="1 2">
    <name type="scientific">Galerina marginata (strain CBS 339.88)</name>
    <dbReference type="NCBI Taxonomy" id="685588"/>
    <lineage>
        <taxon>Eukaryota</taxon>
        <taxon>Fungi</taxon>
        <taxon>Dikarya</taxon>
        <taxon>Basidiomycota</taxon>
        <taxon>Agaricomycotina</taxon>
        <taxon>Agaricomycetes</taxon>
        <taxon>Agaricomycetidae</taxon>
        <taxon>Agaricales</taxon>
        <taxon>Agaricineae</taxon>
        <taxon>Strophariaceae</taxon>
        <taxon>Galerina</taxon>
    </lineage>
</organism>
<protein>
    <recommendedName>
        <fullName evidence="3">F-box domain-containing protein</fullName>
    </recommendedName>
</protein>
<dbReference type="AlphaFoldDB" id="A0A067T088"/>
<dbReference type="EMBL" id="KL142378">
    <property type="protein sequence ID" value="KDR76605.1"/>
    <property type="molecule type" value="Genomic_DNA"/>
</dbReference>
<dbReference type="HOGENOM" id="CLU_030662_0_0_1"/>
<reference evidence="2" key="1">
    <citation type="journal article" date="2014" name="Proc. Natl. Acad. Sci. U.S.A.">
        <title>Extensive sampling of basidiomycete genomes demonstrates inadequacy of the white-rot/brown-rot paradigm for wood decay fungi.</title>
        <authorList>
            <person name="Riley R."/>
            <person name="Salamov A.A."/>
            <person name="Brown D.W."/>
            <person name="Nagy L.G."/>
            <person name="Floudas D."/>
            <person name="Held B.W."/>
            <person name="Levasseur A."/>
            <person name="Lombard V."/>
            <person name="Morin E."/>
            <person name="Otillar R."/>
            <person name="Lindquist E.A."/>
            <person name="Sun H."/>
            <person name="LaButti K.M."/>
            <person name="Schmutz J."/>
            <person name="Jabbour D."/>
            <person name="Luo H."/>
            <person name="Baker S.E."/>
            <person name="Pisabarro A.G."/>
            <person name="Walton J.D."/>
            <person name="Blanchette R.A."/>
            <person name="Henrissat B."/>
            <person name="Martin F."/>
            <person name="Cullen D."/>
            <person name="Hibbett D.S."/>
            <person name="Grigoriev I.V."/>
        </authorList>
    </citation>
    <scope>NUCLEOTIDE SEQUENCE [LARGE SCALE GENOMIC DNA]</scope>
    <source>
        <strain evidence="2">CBS 339.88</strain>
    </source>
</reference>
<name>A0A067T088_GALM3</name>